<dbReference type="RefSeq" id="WP_104937261.1">
    <property type="nucleotide sequence ID" value="NZ_CP021255.1"/>
</dbReference>
<keyword evidence="3" id="KW-1185">Reference proteome</keyword>
<name>A0A2L1GQZ3_9BACT</name>
<reference evidence="2 3" key="1">
    <citation type="journal article" date="2018" name="MBio">
        <title>Insights into the evolution of host association through the isolation and characterization of a novel human periodontal pathobiont, Desulfobulbus oralis.</title>
        <authorList>
            <person name="Cross K.L."/>
            <person name="Chirania P."/>
            <person name="Xiong W."/>
            <person name="Beall C.J."/>
            <person name="Elkins J.G."/>
            <person name="Giannone R.J."/>
            <person name="Griffen A.L."/>
            <person name="Guss A.M."/>
            <person name="Hettich R.L."/>
            <person name="Joshi S.S."/>
            <person name="Mokrzan E.M."/>
            <person name="Martin R.K."/>
            <person name="Zhulin I.B."/>
            <person name="Leys E.J."/>
            <person name="Podar M."/>
        </authorList>
    </citation>
    <scope>NUCLEOTIDE SEQUENCE [LARGE SCALE GENOMIC DNA]</scope>
    <source>
        <strain evidence="2 3">ORNL</strain>
    </source>
</reference>
<organism evidence="2 3">
    <name type="scientific">Desulfobulbus oralis</name>
    <dbReference type="NCBI Taxonomy" id="1986146"/>
    <lineage>
        <taxon>Bacteria</taxon>
        <taxon>Pseudomonadati</taxon>
        <taxon>Thermodesulfobacteriota</taxon>
        <taxon>Desulfobulbia</taxon>
        <taxon>Desulfobulbales</taxon>
        <taxon>Desulfobulbaceae</taxon>
        <taxon>Desulfobulbus</taxon>
    </lineage>
</organism>
<dbReference type="EMBL" id="CP021255">
    <property type="protein sequence ID" value="AVD72057.1"/>
    <property type="molecule type" value="Genomic_DNA"/>
</dbReference>
<dbReference type="Pfam" id="PF13304">
    <property type="entry name" value="AAA_21"/>
    <property type="match status" value="1"/>
</dbReference>
<dbReference type="InterPro" id="IPR014555">
    <property type="entry name" value="RecF-like"/>
</dbReference>
<dbReference type="OrthoDB" id="127554at2"/>
<dbReference type="KEGG" id="deo:CAY53_11700"/>
<dbReference type="PANTHER" id="PTHR40396">
    <property type="entry name" value="ATPASE-LIKE PROTEIN"/>
    <property type="match status" value="1"/>
</dbReference>
<evidence type="ECO:0000259" key="1">
    <source>
        <dbReference type="Pfam" id="PF13304"/>
    </source>
</evidence>
<dbReference type="Proteomes" id="UP000239867">
    <property type="component" value="Chromosome"/>
</dbReference>
<proteinExistence type="predicted"/>
<dbReference type="PANTHER" id="PTHR40396:SF1">
    <property type="entry name" value="ATPASE AAA-TYPE CORE DOMAIN-CONTAINING PROTEIN"/>
    <property type="match status" value="1"/>
</dbReference>
<dbReference type="PIRSF" id="PIRSF029347">
    <property type="entry name" value="RecF"/>
    <property type="match status" value="1"/>
</dbReference>
<accession>A0A2L1GQZ3</accession>
<dbReference type="GO" id="GO:0016887">
    <property type="term" value="F:ATP hydrolysis activity"/>
    <property type="evidence" value="ECO:0007669"/>
    <property type="project" value="InterPro"/>
</dbReference>
<dbReference type="Gene3D" id="3.40.50.300">
    <property type="entry name" value="P-loop containing nucleotide triphosphate hydrolases"/>
    <property type="match status" value="1"/>
</dbReference>
<feature type="domain" description="ATPase AAA-type core" evidence="1">
    <location>
        <begin position="27"/>
        <end position="342"/>
    </location>
</feature>
<gene>
    <name evidence="2" type="ORF">CAY53_11700</name>
</gene>
<protein>
    <submittedName>
        <fullName evidence="2">Chromosome segregation protein SMC</fullName>
    </submittedName>
</protein>
<evidence type="ECO:0000313" key="3">
    <source>
        <dbReference type="Proteomes" id="UP000239867"/>
    </source>
</evidence>
<dbReference type="InterPro" id="IPR003959">
    <property type="entry name" value="ATPase_AAA_core"/>
</dbReference>
<evidence type="ECO:0000313" key="2">
    <source>
        <dbReference type="EMBL" id="AVD72057.1"/>
    </source>
</evidence>
<dbReference type="GO" id="GO:0005524">
    <property type="term" value="F:ATP binding"/>
    <property type="evidence" value="ECO:0007669"/>
    <property type="project" value="InterPro"/>
</dbReference>
<dbReference type="SUPFAM" id="SSF52540">
    <property type="entry name" value="P-loop containing nucleoside triphosphate hydrolases"/>
    <property type="match status" value="1"/>
</dbReference>
<dbReference type="InterPro" id="IPR027417">
    <property type="entry name" value="P-loop_NTPase"/>
</dbReference>
<sequence length="396" mass="45443">MKLEKIHLENFKTFKEMTIKDLPALCVFVGANGAGKSTLFDVFSFLKDCLESNVGKALRQRGDFREVVSRGEHERNICIEIQYRTEITKRKRLVTYHLEIGREQGKVCVVEEFLRYKRGSSGSPYYFFRFSKGKGSAVTNEEDFSKTDEKLNRETQDLGSSEILALKGLGQFEKFKAANELRAFIENWHVSNFHVEASRGLKDAAMYAEHLSETGDNLQAVAKNIHEHHSEIFAAIVRKMQRRVPGVSGIETKDTEDGRLLLKFRNGDFRDPFIDRYVSDGTMKMFAYLVLLHDPAPHQFLCIEEPENQLYPTLLHELAEEFRDYAQRGGQVFVSTHSPDFLNAVELDEVFWLEKENGFTVVKRARDDQQIAAYMADGDQMGSLWKQGLMGKVDPR</sequence>
<dbReference type="AlphaFoldDB" id="A0A2L1GQZ3"/>